<protein>
    <submittedName>
        <fullName evidence="4">Bifunctional phosphoglucose/phosphomannose isomerase</fullName>
    </submittedName>
</protein>
<dbReference type="NCBIfam" id="TIGR02128">
    <property type="entry name" value="G6PI_arch"/>
    <property type="match status" value="1"/>
</dbReference>
<evidence type="ECO:0000256" key="1">
    <source>
        <dbReference type="ARBA" id="ARBA00010523"/>
    </source>
</evidence>
<comment type="caution">
    <text evidence="4">The sequence shown here is derived from an EMBL/GenBank/DDBJ whole genome shotgun (WGS) entry which is preliminary data.</text>
</comment>
<dbReference type="AlphaFoldDB" id="A0A1G2HFI9"/>
<sequence length="314" mass="36178">MDFEQQLKNFPKQFGWKPQIENRQNLPKRWDDILICGMGGSALPGLLLQSLLSNKNIMTHRDYGLPQIITKNTFVVVISYSGNTEETIFAYQKAKKQNLPLALITSDGKLQKLAERNKDTFVKIPSGFQPRLALGYQFRALVELVDAPKPDKIKPNIEKVAQEARKLAKNIGSSIPLFYASTNNKALAYIAKIQTNETAKRHAFYNTFPELNHNELEGFNNEQRTTNNERFMAIILKDKNDDKKIQRRMELTKRLIEQKGYGVKIIDISNDNWYNKVIYSVLFTNWLSYYLAIDAGIDPEPVNLIEEFKNSLRE</sequence>
<comment type="similarity">
    <text evidence="1">Belongs to the PGI/PMI family.</text>
</comment>
<dbReference type="SUPFAM" id="SSF53697">
    <property type="entry name" value="SIS domain"/>
    <property type="match status" value="1"/>
</dbReference>
<dbReference type="InterPro" id="IPR001347">
    <property type="entry name" value="SIS_dom"/>
</dbReference>
<dbReference type="GO" id="GO:0005975">
    <property type="term" value="P:carbohydrate metabolic process"/>
    <property type="evidence" value="ECO:0007669"/>
    <property type="project" value="InterPro"/>
</dbReference>
<dbReference type="STRING" id="1802164.A3H51_02150"/>
<dbReference type="EMBL" id="MHOJ01000047">
    <property type="protein sequence ID" value="OGZ61266.1"/>
    <property type="molecule type" value="Genomic_DNA"/>
</dbReference>
<dbReference type="GO" id="GO:0004476">
    <property type="term" value="F:mannose-6-phosphate isomerase activity"/>
    <property type="evidence" value="ECO:0007669"/>
    <property type="project" value="InterPro"/>
</dbReference>
<gene>
    <name evidence="4" type="ORF">A3H51_02150</name>
</gene>
<dbReference type="InterPro" id="IPR019490">
    <property type="entry name" value="Glu6P/Mann6P_isomerase_C"/>
</dbReference>
<feature type="domain" description="SIS" evidence="3">
    <location>
        <begin position="22"/>
        <end position="150"/>
    </location>
</feature>
<evidence type="ECO:0000313" key="4">
    <source>
        <dbReference type="EMBL" id="OGZ61266.1"/>
    </source>
</evidence>
<dbReference type="Gene3D" id="3.40.50.10490">
    <property type="entry name" value="Glucose-6-phosphate isomerase like protein, domain 1"/>
    <property type="match status" value="2"/>
</dbReference>
<dbReference type="GO" id="GO:0097367">
    <property type="term" value="F:carbohydrate derivative binding"/>
    <property type="evidence" value="ECO:0007669"/>
    <property type="project" value="InterPro"/>
</dbReference>
<dbReference type="NCBIfam" id="NF006423">
    <property type="entry name" value="PRK08674.1-2"/>
    <property type="match status" value="1"/>
</dbReference>
<keyword evidence="2 4" id="KW-0413">Isomerase</keyword>
<dbReference type="Proteomes" id="UP000178509">
    <property type="component" value="Unassembled WGS sequence"/>
</dbReference>
<dbReference type="GO" id="GO:0004347">
    <property type="term" value="F:glucose-6-phosphate isomerase activity"/>
    <property type="evidence" value="ECO:0007669"/>
    <property type="project" value="InterPro"/>
</dbReference>
<reference evidence="4 5" key="1">
    <citation type="journal article" date="2016" name="Nat. Commun.">
        <title>Thousands of microbial genomes shed light on interconnected biogeochemical processes in an aquifer system.</title>
        <authorList>
            <person name="Anantharaman K."/>
            <person name="Brown C.T."/>
            <person name="Hug L.A."/>
            <person name="Sharon I."/>
            <person name="Castelle C.J."/>
            <person name="Probst A.J."/>
            <person name="Thomas B.C."/>
            <person name="Singh A."/>
            <person name="Wilkins M.J."/>
            <person name="Karaoz U."/>
            <person name="Brodie E.L."/>
            <person name="Williams K.H."/>
            <person name="Hubbard S.S."/>
            <person name="Banfield J.F."/>
        </authorList>
    </citation>
    <scope>NUCLEOTIDE SEQUENCE [LARGE SCALE GENOMIC DNA]</scope>
</reference>
<proteinExistence type="inferred from homology"/>
<evidence type="ECO:0000259" key="3">
    <source>
        <dbReference type="PROSITE" id="PS51464"/>
    </source>
</evidence>
<dbReference type="GO" id="GO:1901135">
    <property type="term" value="P:carbohydrate derivative metabolic process"/>
    <property type="evidence" value="ECO:0007669"/>
    <property type="project" value="InterPro"/>
</dbReference>
<organism evidence="4 5">
    <name type="scientific">Candidatus Spechtbacteria bacterium RIFCSPLOWO2_02_FULL_38_8</name>
    <dbReference type="NCBI Taxonomy" id="1802164"/>
    <lineage>
        <taxon>Bacteria</taxon>
        <taxon>Candidatus Spechtiibacteriota</taxon>
    </lineage>
</organism>
<evidence type="ECO:0000256" key="2">
    <source>
        <dbReference type="ARBA" id="ARBA00023235"/>
    </source>
</evidence>
<accession>A0A1G2HFI9</accession>
<dbReference type="InterPro" id="IPR046348">
    <property type="entry name" value="SIS_dom_sf"/>
</dbReference>
<name>A0A1G2HFI9_9BACT</name>
<evidence type="ECO:0000313" key="5">
    <source>
        <dbReference type="Proteomes" id="UP000178509"/>
    </source>
</evidence>
<dbReference type="PROSITE" id="PS51464">
    <property type="entry name" value="SIS"/>
    <property type="match status" value="1"/>
</dbReference>
<dbReference type="Pfam" id="PF10432">
    <property type="entry name" value="bact-PGI_C"/>
    <property type="match status" value="1"/>
</dbReference>
<dbReference type="CDD" id="cd05637">
    <property type="entry name" value="SIS_PGI_PMI_2"/>
    <property type="match status" value="1"/>
</dbReference>